<feature type="region of interest" description="Disordered" evidence="1">
    <location>
        <begin position="1"/>
        <end position="93"/>
    </location>
</feature>
<dbReference type="EMBL" id="KZ084100">
    <property type="protein sequence ID" value="OSD03410.1"/>
    <property type="molecule type" value="Genomic_DNA"/>
</dbReference>
<reference evidence="3 4" key="1">
    <citation type="journal article" date="2015" name="Biotechnol. Biofuels">
        <title>Enhanced degradation of softwood versus hardwood by the white-rot fungus Pycnoporus coccineus.</title>
        <authorList>
            <person name="Couturier M."/>
            <person name="Navarro D."/>
            <person name="Chevret D."/>
            <person name="Henrissat B."/>
            <person name="Piumi F."/>
            <person name="Ruiz-Duenas F.J."/>
            <person name="Martinez A.T."/>
            <person name="Grigoriev I.V."/>
            <person name="Riley R."/>
            <person name="Lipzen A."/>
            <person name="Berrin J.G."/>
            <person name="Master E.R."/>
            <person name="Rosso M.N."/>
        </authorList>
    </citation>
    <scope>NUCLEOTIDE SEQUENCE [LARGE SCALE GENOMIC DNA]</scope>
    <source>
        <strain evidence="3 4">BRFM310</strain>
    </source>
</reference>
<keyword evidence="4" id="KW-1185">Reference proteome</keyword>
<keyword evidence="2" id="KW-1133">Transmembrane helix</keyword>
<sequence length="666" mass="74077">MSYQESVGGLRPYPLHHSRTTSDLSSPASASSSAGPRVPPPLPPRPSGVVVSSSEGDNVTTADSDEEDELPNVSEDFGASSSTVNLLSNKDEEELSEVQLRELYDDEEIERFLHLFSTYVREVRATDSVAPSSIAQAASASAPALSDTLSAKSTSPPRSLLPSTPPKTLSERIAFELFLPLLPPPRPPPPEFSLGRLKQTAQRLYVALEPIYSVLLLPLLRLATWQDTRRSFVYCALYWVLWYHGLLFSALILLLLYRLIRRKVYPYPSLDELRAHRIRIDRSQTFGSTLSARLAASPSIGVRDMWDLFKDYRRARKLKKEKSHKHGGSASEEKVEASDTASVHSVATERPEENDEGPTEEVAVKEEDLKRLGLSILNEVADLLERVKNIFLWRNPSASVFYGAALLGWCVLGLLPATYLVRFVGFLAGAFFWHVIPVLAVLPASERSRIPPPLSSVPTDAEYAMDLISQRVARGLPVRPKRRKVQRRHSPSLGVAIAADSDDDERSTSTSVNWNKWGDRLAFTKDRTGDLRNIFRDGQWKKSDGWMEFITPLAAKVVAPQGGPENRVDAHTFPAQFKQRPGLITLTPTTVFFTPLLSSRATLCIPLQDVTGVKKSSLMKGIDIHYSEPFVDGSKEAKEAKFLFVGSRDDLFARLVSYGGKRWKNV</sequence>
<feature type="compositionally biased region" description="Low complexity" evidence="1">
    <location>
        <begin position="25"/>
        <end position="36"/>
    </location>
</feature>
<dbReference type="AlphaFoldDB" id="A0A1Y2IQJ9"/>
<dbReference type="InterPro" id="IPR037847">
    <property type="entry name" value="GRAMDC4"/>
</dbReference>
<dbReference type="Proteomes" id="UP000193067">
    <property type="component" value="Unassembled WGS sequence"/>
</dbReference>
<dbReference type="STRING" id="1353009.A0A1Y2IQJ9"/>
<dbReference type="GO" id="GO:0006915">
    <property type="term" value="P:apoptotic process"/>
    <property type="evidence" value="ECO:0007669"/>
    <property type="project" value="InterPro"/>
</dbReference>
<protein>
    <submittedName>
        <fullName evidence="3">Uncharacterized protein</fullName>
    </submittedName>
</protein>
<dbReference type="PANTHER" id="PTHR37402:SF1">
    <property type="entry name" value="GRAM DOMAIN-CONTAINING PROTEIN 4"/>
    <property type="match status" value="1"/>
</dbReference>
<proteinExistence type="predicted"/>
<feature type="transmembrane region" description="Helical" evidence="2">
    <location>
        <begin position="204"/>
        <end position="224"/>
    </location>
</feature>
<feature type="transmembrane region" description="Helical" evidence="2">
    <location>
        <begin position="236"/>
        <end position="257"/>
    </location>
</feature>
<evidence type="ECO:0000313" key="3">
    <source>
        <dbReference type="EMBL" id="OSD03410.1"/>
    </source>
</evidence>
<evidence type="ECO:0000256" key="2">
    <source>
        <dbReference type="SAM" id="Phobius"/>
    </source>
</evidence>
<feature type="transmembrane region" description="Helical" evidence="2">
    <location>
        <begin position="398"/>
        <end position="417"/>
    </location>
</feature>
<gene>
    <name evidence="3" type="ORF">PYCCODRAFT_1365627</name>
</gene>
<feature type="region of interest" description="Disordered" evidence="1">
    <location>
        <begin position="319"/>
        <end position="362"/>
    </location>
</feature>
<name>A0A1Y2IQJ9_TRAC3</name>
<organism evidence="3 4">
    <name type="scientific">Trametes coccinea (strain BRFM310)</name>
    <name type="common">Pycnoporus coccineus</name>
    <dbReference type="NCBI Taxonomy" id="1353009"/>
    <lineage>
        <taxon>Eukaryota</taxon>
        <taxon>Fungi</taxon>
        <taxon>Dikarya</taxon>
        <taxon>Basidiomycota</taxon>
        <taxon>Agaricomycotina</taxon>
        <taxon>Agaricomycetes</taxon>
        <taxon>Polyporales</taxon>
        <taxon>Polyporaceae</taxon>
        <taxon>Trametes</taxon>
    </lineage>
</organism>
<dbReference type="OrthoDB" id="1708389at2759"/>
<evidence type="ECO:0000256" key="1">
    <source>
        <dbReference type="SAM" id="MobiDB-lite"/>
    </source>
</evidence>
<keyword evidence="2" id="KW-0812">Transmembrane</keyword>
<feature type="region of interest" description="Disordered" evidence="1">
    <location>
        <begin position="145"/>
        <end position="166"/>
    </location>
</feature>
<keyword evidence="2" id="KW-0472">Membrane</keyword>
<feature type="compositionally biased region" description="Polar residues" evidence="1">
    <location>
        <begin position="79"/>
        <end position="88"/>
    </location>
</feature>
<dbReference type="PANTHER" id="PTHR37402">
    <property type="entry name" value="GRAM DOMAIN-CONTAINING PROTEIN 4"/>
    <property type="match status" value="1"/>
</dbReference>
<accession>A0A1Y2IQJ9</accession>
<feature type="compositionally biased region" description="Pro residues" evidence="1">
    <location>
        <begin position="37"/>
        <end position="46"/>
    </location>
</feature>
<evidence type="ECO:0000313" key="4">
    <source>
        <dbReference type="Proteomes" id="UP000193067"/>
    </source>
</evidence>